<sequence>MLRRILTYASESGDIPVPITIDTPRQRERDWSCAYEIGWPDGPRRGFGYGIDATQAMLLALKAIGTDLYTSDHHRSGRLRWGKPGDGYGYPVPKNIRDLLVGNDAEYEG</sequence>
<dbReference type="Pfam" id="PF22302">
    <property type="entry name" value="DUF6968"/>
    <property type="match status" value="1"/>
</dbReference>
<gene>
    <name evidence="2" type="ORF">ACFPPC_24230</name>
</gene>
<protein>
    <submittedName>
        <fullName evidence="2">DUF6968 family protein</fullName>
    </submittedName>
</protein>
<comment type="caution">
    <text evidence="2">The sequence shown here is derived from an EMBL/GenBank/DDBJ whole genome shotgun (WGS) entry which is preliminary data.</text>
</comment>
<dbReference type="EMBL" id="JBHSLV010000055">
    <property type="protein sequence ID" value="MFC5395746.1"/>
    <property type="molecule type" value="Genomic_DNA"/>
</dbReference>
<evidence type="ECO:0000313" key="3">
    <source>
        <dbReference type="Proteomes" id="UP001596104"/>
    </source>
</evidence>
<name>A0ABW0HGM9_9HYPH</name>
<keyword evidence="3" id="KW-1185">Reference proteome</keyword>
<dbReference type="RefSeq" id="WP_377011844.1">
    <property type="nucleotide sequence ID" value="NZ_JBHSLV010000055.1"/>
</dbReference>
<dbReference type="InterPro" id="IPR054241">
    <property type="entry name" value="DUF6968"/>
</dbReference>
<evidence type="ECO:0000259" key="1">
    <source>
        <dbReference type="Pfam" id="PF22302"/>
    </source>
</evidence>
<proteinExistence type="predicted"/>
<feature type="domain" description="DUF6968" evidence="1">
    <location>
        <begin position="3"/>
        <end position="92"/>
    </location>
</feature>
<evidence type="ECO:0000313" key="2">
    <source>
        <dbReference type="EMBL" id="MFC5395746.1"/>
    </source>
</evidence>
<reference evidence="3" key="1">
    <citation type="journal article" date="2019" name="Int. J. Syst. Evol. Microbiol.">
        <title>The Global Catalogue of Microorganisms (GCM) 10K type strain sequencing project: providing services to taxonomists for standard genome sequencing and annotation.</title>
        <authorList>
            <consortium name="The Broad Institute Genomics Platform"/>
            <consortium name="The Broad Institute Genome Sequencing Center for Infectious Disease"/>
            <person name="Wu L."/>
            <person name="Ma J."/>
        </authorList>
    </citation>
    <scope>NUCLEOTIDE SEQUENCE [LARGE SCALE GENOMIC DNA]</scope>
    <source>
        <strain evidence="3">CGMCC 1.16326</strain>
    </source>
</reference>
<dbReference type="Proteomes" id="UP001596104">
    <property type="component" value="Unassembled WGS sequence"/>
</dbReference>
<organism evidence="2 3">
    <name type="scientific">Bosea vestrisii</name>
    <dbReference type="NCBI Taxonomy" id="151416"/>
    <lineage>
        <taxon>Bacteria</taxon>
        <taxon>Pseudomonadati</taxon>
        <taxon>Pseudomonadota</taxon>
        <taxon>Alphaproteobacteria</taxon>
        <taxon>Hyphomicrobiales</taxon>
        <taxon>Boseaceae</taxon>
        <taxon>Bosea</taxon>
    </lineage>
</organism>
<accession>A0ABW0HGM9</accession>